<dbReference type="InterPro" id="IPR020472">
    <property type="entry name" value="WD40_PAC1"/>
</dbReference>
<name>A0A8S0WT55_CYCAE</name>
<dbReference type="SUPFAM" id="SSF50978">
    <property type="entry name" value="WD40 repeat-like"/>
    <property type="match status" value="1"/>
</dbReference>
<dbReference type="EMBL" id="CACVBS010000090">
    <property type="protein sequence ID" value="CAA7270557.1"/>
    <property type="molecule type" value="Genomic_DNA"/>
</dbReference>
<reference evidence="4 5" key="1">
    <citation type="submission" date="2020-01" db="EMBL/GenBank/DDBJ databases">
        <authorList>
            <person name="Gupta K D."/>
        </authorList>
    </citation>
    <scope>NUCLEOTIDE SEQUENCE [LARGE SCALE GENOMIC DNA]</scope>
</reference>
<feature type="repeat" description="WD" evidence="3">
    <location>
        <begin position="72"/>
        <end position="113"/>
    </location>
</feature>
<evidence type="ECO:0000256" key="3">
    <source>
        <dbReference type="PROSITE-ProRule" id="PRU00221"/>
    </source>
</evidence>
<sequence length="376" mass="40990">MSYFSNIANARSMNATLSSAVEKDVELGDPPSDSISSISFSSQANYLAVGSWDNSVRIYEVASNAQSQGKVMYSHQGPVLDVCWSTDGTKVFSSSADNTARAFDIGTGQNVRVGQHDAPIKSLRWVDGPQGGVLVTGSWDKTLKYWDLRTPSAIATVNLPERCYTLDARYPCLVVGCAEQHIMIYDLKNPTVPYKTKISPLKKQLRVVSCFTNSTGDHGFALGGVDGRLAISYIEDKDAVKCYSFKAHRRSTTPTSNDQAIVHCVNSIAFHPVHGTFATGGSDGGVHFWDGEARVRVKTFDPYPTPVSSTAFNKDGSLFAYALSYDWHRGHAGAALTAATNSTGSAEPNRMVNQTKIMLHKCKEEEVRKRQGAIRK</sequence>
<keyword evidence="2" id="KW-0677">Repeat</keyword>
<dbReference type="Proteomes" id="UP000467700">
    <property type="component" value="Unassembled WGS sequence"/>
</dbReference>
<evidence type="ECO:0000256" key="2">
    <source>
        <dbReference type="ARBA" id="ARBA00022737"/>
    </source>
</evidence>
<protein>
    <recommendedName>
        <fullName evidence="6">Poly(A)+ RNA export protein</fullName>
    </recommendedName>
</protein>
<organism evidence="4 5">
    <name type="scientific">Cyclocybe aegerita</name>
    <name type="common">Black poplar mushroom</name>
    <name type="synonym">Agrocybe aegerita</name>
    <dbReference type="NCBI Taxonomy" id="1973307"/>
    <lineage>
        <taxon>Eukaryota</taxon>
        <taxon>Fungi</taxon>
        <taxon>Dikarya</taxon>
        <taxon>Basidiomycota</taxon>
        <taxon>Agaricomycotina</taxon>
        <taxon>Agaricomycetes</taxon>
        <taxon>Agaricomycetidae</taxon>
        <taxon>Agaricales</taxon>
        <taxon>Agaricineae</taxon>
        <taxon>Bolbitiaceae</taxon>
        <taxon>Cyclocybe</taxon>
    </lineage>
</organism>
<accession>A0A8S0WT55</accession>
<feature type="repeat" description="WD" evidence="3">
    <location>
        <begin position="32"/>
        <end position="69"/>
    </location>
</feature>
<dbReference type="Pfam" id="PF00400">
    <property type="entry name" value="WD40"/>
    <property type="match status" value="4"/>
</dbReference>
<feature type="repeat" description="WD" evidence="3">
    <location>
        <begin position="113"/>
        <end position="156"/>
    </location>
</feature>
<dbReference type="OrthoDB" id="256303at2759"/>
<dbReference type="PRINTS" id="PR00320">
    <property type="entry name" value="GPROTEINBRPT"/>
</dbReference>
<feature type="repeat" description="WD" evidence="3">
    <location>
        <begin position="265"/>
        <end position="299"/>
    </location>
</feature>
<dbReference type="InterPro" id="IPR036322">
    <property type="entry name" value="WD40_repeat_dom_sf"/>
</dbReference>
<proteinExistence type="predicted"/>
<dbReference type="InterPro" id="IPR001680">
    <property type="entry name" value="WD40_rpt"/>
</dbReference>
<evidence type="ECO:0008006" key="6">
    <source>
        <dbReference type="Google" id="ProtNLM"/>
    </source>
</evidence>
<dbReference type="Gene3D" id="2.130.10.10">
    <property type="entry name" value="YVTN repeat-like/Quinoprotein amine dehydrogenase"/>
    <property type="match status" value="1"/>
</dbReference>
<dbReference type="AlphaFoldDB" id="A0A8S0WT55"/>
<dbReference type="SMART" id="SM00320">
    <property type="entry name" value="WD40"/>
    <property type="match status" value="4"/>
</dbReference>
<dbReference type="PROSITE" id="PS50082">
    <property type="entry name" value="WD_REPEATS_2"/>
    <property type="match status" value="4"/>
</dbReference>
<dbReference type="PANTHER" id="PTHR10971">
    <property type="entry name" value="MRNA EXPORT FACTOR AND BUB3"/>
    <property type="match status" value="1"/>
</dbReference>
<gene>
    <name evidence="4" type="ORF">AAE3_LOCUS12768</name>
</gene>
<dbReference type="InterPro" id="IPR015943">
    <property type="entry name" value="WD40/YVTN_repeat-like_dom_sf"/>
</dbReference>
<dbReference type="PROSITE" id="PS50294">
    <property type="entry name" value="WD_REPEATS_REGION"/>
    <property type="match status" value="1"/>
</dbReference>
<keyword evidence="5" id="KW-1185">Reference proteome</keyword>
<comment type="caution">
    <text evidence="4">The sequence shown here is derived from an EMBL/GenBank/DDBJ whole genome shotgun (WGS) entry which is preliminary data.</text>
</comment>
<evidence type="ECO:0000256" key="1">
    <source>
        <dbReference type="ARBA" id="ARBA00022574"/>
    </source>
</evidence>
<evidence type="ECO:0000313" key="4">
    <source>
        <dbReference type="EMBL" id="CAA7270557.1"/>
    </source>
</evidence>
<evidence type="ECO:0000313" key="5">
    <source>
        <dbReference type="Proteomes" id="UP000467700"/>
    </source>
</evidence>
<keyword evidence="1 3" id="KW-0853">WD repeat</keyword>